<keyword evidence="1" id="KW-1133">Transmembrane helix</keyword>
<gene>
    <name evidence="3" type="ORF">JWJ88_00385</name>
</gene>
<accession>A0ABX7JIF2</accession>
<protein>
    <submittedName>
        <fullName evidence="3">TIGR02186 family protein</fullName>
    </submittedName>
</protein>
<keyword evidence="2" id="KW-0732">Signal</keyword>
<dbReference type="RefSeq" id="WP_205294148.1">
    <property type="nucleotide sequence ID" value="NZ_CP070368.1"/>
</dbReference>
<dbReference type="InterPro" id="IPR019088">
    <property type="entry name" value="CHP02186-rel_TM"/>
</dbReference>
<evidence type="ECO:0000256" key="1">
    <source>
        <dbReference type="SAM" id="Phobius"/>
    </source>
</evidence>
<proteinExistence type="predicted"/>
<name>A0ABX7JIF2_9RHOB</name>
<organism evidence="3 4">
    <name type="scientific">Paracoccus methylovorus</name>
    <dbReference type="NCBI Taxonomy" id="2812658"/>
    <lineage>
        <taxon>Bacteria</taxon>
        <taxon>Pseudomonadati</taxon>
        <taxon>Pseudomonadota</taxon>
        <taxon>Alphaproteobacteria</taxon>
        <taxon>Rhodobacterales</taxon>
        <taxon>Paracoccaceae</taxon>
        <taxon>Paracoccus</taxon>
    </lineage>
</organism>
<feature type="signal peptide" evidence="2">
    <location>
        <begin position="1"/>
        <end position="21"/>
    </location>
</feature>
<dbReference type="Pfam" id="PF09608">
    <property type="entry name" value="Alph_Pro_TM"/>
    <property type="match status" value="1"/>
</dbReference>
<feature type="transmembrane region" description="Helical" evidence="1">
    <location>
        <begin position="236"/>
        <end position="260"/>
    </location>
</feature>
<sequence>MIRRVLSPLFALILLALPLKAQAPAPAAEQIVAGLSRDDVDITTSFDGSEIIIYGAIKRETPIPSGKPLEVIVTLEGPVQALTVRHKERRLGVWVNTGRVSIGAAPSFYVVTTTRPLHQILPPAEDQRHRISIPLAMRAFSGPMEVEDAVPYTEALIRLRHAADVYRLDDGAVHLAEQTLFRADVRLPANLVEGIYSTRIFLLRDGMVMDTFRAPIEVRKVGLERWLYRLALEKPFIYGIMSLAIAVAAGWGASAAFRLVKRA</sequence>
<evidence type="ECO:0000256" key="2">
    <source>
        <dbReference type="SAM" id="SignalP"/>
    </source>
</evidence>
<keyword evidence="4" id="KW-1185">Reference proteome</keyword>
<evidence type="ECO:0000313" key="3">
    <source>
        <dbReference type="EMBL" id="QRZ13153.1"/>
    </source>
</evidence>
<dbReference type="Proteomes" id="UP000663629">
    <property type="component" value="Chromosome 1"/>
</dbReference>
<reference evidence="3 4" key="1">
    <citation type="submission" date="2021-02" db="EMBL/GenBank/DDBJ databases">
        <title>Paracoccus methylovroum sp.nov., a new methanol and methylamine utilizing methylotrophic denitrifer.</title>
        <authorList>
            <person name="Timsy T."/>
            <person name="Behrendt U."/>
            <person name="Ulrich A."/>
            <person name="Spanner T."/>
            <person name="Foesel B.U."/>
            <person name="Horn M.A."/>
            <person name="Kolb S."/>
        </authorList>
    </citation>
    <scope>NUCLEOTIDE SEQUENCE [LARGE SCALE GENOMIC DNA]</scope>
    <source>
        <strain evidence="3 4">H4-D09</strain>
    </source>
</reference>
<dbReference type="EMBL" id="CP070368">
    <property type="protein sequence ID" value="QRZ13153.1"/>
    <property type="molecule type" value="Genomic_DNA"/>
</dbReference>
<keyword evidence="1" id="KW-0812">Transmembrane</keyword>
<feature type="chain" id="PRO_5047388106" evidence="2">
    <location>
        <begin position="22"/>
        <end position="263"/>
    </location>
</feature>
<keyword evidence="1" id="KW-0472">Membrane</keyword>
<evidence type="ECO:0000313" key="4">
    <source>
        <dbReference type="Proteomes" id="UP000663629"/>
    </source>
</evidence>